<evidence type="ECO:0000313" key="1">
    <source>
        <dbReference type="EMBL" id="MCC9069989.1"/>
    </source>
</evidence>
<sequence>MIRVSNDFVKAMEFTSFNKKENVTDDELINAVLKFESILAKQNGVIFHCLVRNFKNEYANILFVSDFGDLKKIEENLIKLPEAQDFFKLIDGPSIKMEYHEVLKTNFKIPSSFSCIECGTFKLKNENEVEQLLIVSENIEKEYLSTFENTKDHFIGRIQDNTYSEITFGETLGKTKEICFGYMSNSFCKPMLEMADETTMKLDFWYLVG</sequence>
<dbReference type="RefSeq" id="WP_229986748.1">
    <property type="nucleotide sequence ID" value="NZ_JAJJMO010000001.1"/>
</dbReference>
<evidence type="ECO:0000313" key="2">
    <source>
        <dbReference type="Proteomes" id="UP001430919"/>
    </source>
</evidence>
<name>A0ABS8MMK1_9FLAO</name>
<dbReference type="Proteomes" id="UP001430919">
    <property type="component" value="Unassembled WGS sequence"/>
</dbReference>
<organism evidence="1 2">
    <name type="scientific">Flavobacterium pisciphilum</name>
    <dbReference type="NCBI Taxonomy" id="2893755"/>
    <lineage>
        <taxon>Bacteria</taxon>
        <taxon>Pseudomonadati</taxon>
        <taxon>Bacteroidota</taxon>
        <taxon>Flavobacteriia</taxon>
        <taxon>Flavobacteriales</taxon>
        <taxon>Flavobacteriaceae</taxon>
        <taxon>Flavobacterium</taxon>
    </lineage>
</organism>
<keyword evidence="2" id="KW-1185">Reference proteome</keyword>
<dbReference type="EMBL" id="JAJJMO010000001">
    <property type="protein sequence ID" value="MCC9069989.1"/>
    <property type="molecule type" value="Genomic_DNA"/>
</dbReference>
<reference evidence="1" key="1">
    <citation type="submission" date="2021-11" db="EMBL/GenBank/DDBJ databases">
        <title>Description of novel Flavobacterium species.</title>
        <authorList>
            <person name="Saticioglu I.B."/>
            <person name="Ay H."/>
            <person name="Altun S."/>
            <person name="Duman M."/>
        </authorList>
    </citation>
    <scope>NUCLEOTIDE SEQUENCE</scope>
    <source>
        <strain evidence="1">F-65</strain>
    </source>
</reference>
<proteinExistence type="predicted"/>
<accession>A0ABS8MMK1</accession>
<protein>
    <submittedName>
        <fullName evidence="1">Uncharacterized protein</fullName>
    </submittedName>
</protein>
<comment type="caution">
    <text evidence="1">The sequence shown here is derived from an EMBL/GenBank/DDBJ whole genome shotgun (WGS) entry which is preliminary data.</text>
</comment>
<gene>
    <name evidence="1" type="ORF">LNQ49_00025</name>
</gene>